<feature type="region of interest" description="Disordered" evidence="1">
    <location>
        <begin position="1"/>
        <end position="46"/>
    </location>
</feature>
<gene>
    <name evidence="2" type="ORF">EVAR_46776_1</name>
</gene>
<feature type="compositionally biased region" description="Basic and acidic residues" evidence="1">
    <location>
        <begin position="12"/>
        <end position="32"/>
    </location>
</feature>
<protein>
    <submittedName>
        <fullName evidence="2">Uncharacterized protein</fullName>
    </submittedName>
</protein>
<evidence type="ECO:0000313" key="2">
    <source>
        <dbReference type="EMBL" id="GBP61125.1"/>
    </source>
</evidence>
<evidence type="ECO:0000313" key="3">
    <source>
        <dbReference type="Proteomes" id="UP000299102"/>
    </source>
</evidence>
<name>A0A4C1XFZ3_EUMVA</name>
<accession>A0A4C1XFZ3</accession>
<sequence length="112" mass="12579">MLPCTGDDGDASESKRKCQRPREEEEQGKDSSDSVSSSWIKGNDVGLSKRRTMVQVSRTSDFCTVMPRVPLDEADDEEPRADCVTPRRRGGDLYLSFLTRCDPLTPLHLRCT</sequence>
<comment type="caution">
    <text evidence="2">The sequence shown here is derived from an EMBL/GenBank/DDBJ whole genome shotgun (WGS) entry which is preliminary data.</text>
</comment>
<keyword evidence="3" id="KW-1185">Reference proteome</keyword>
<dbReference type="Proteomes" id="UP000299102">
    <property type="component" value="Unassembled WGS sequence"/>
</dbReference>
<organism evidence="2 3">
    <name type="scientific">Eumeta variegata</name>
    <name type="common">Bagworm moth</name>
    <name type="synonym">Eumeta japonica</name>
    <dbReference type="NCBI Taxonomy" id="151549"/>
    <lineage>
        <taxon>Eukaryota</taxon>
        <taxon>Metazoa</taxon>
        <taxon>Ecdysozoa</taxon>
        <taxon>Arthropoda</taxon>
        <taxon>Hexapoda</taxon>
        <taxon>Insecta</taxon>
        <taxon>Pterygota</taxon>
        <taxon>Neoptera</taxon>
        <taxon>Endopterygota</taxon>
        <taxon>Lepidoptera</taxon>
        <taxon>Glossata</taxon>
        <taxon>Ditrysia</taxon>
        <taxon>Tineoidea</taxon>
        <taxon>Psychidae</taxon>
        <taxon>Oiketicinae</taxon>
        <taxon>Eumeta</taxon>
    </lineage>
</organism>
<proteinExistence type="predicted"/>
<evidence type="ECO:0000256" key="1">
    <source>
        <dbReference type="SAM" id="MobiDB-lite"/>
    </source>
</evidence>
<dbReference type="AlphaFoldDB" id="A0A4C1XFZ3"/>
<dbReference type="EMBL" id="BGZK01000805">
    <property type="protein sequence ID" value="GBP61125.1"/>
    <property type="molecule type" value="Genomic_DNA"/>
</dbReference>
<reference evidence="2 3" key="1">
    <citation type="journal article" date="2019" name="Commun. Biol.">
        <title>The bagworm genome reveals a unique fibroin gene that provides high tensile strength.</title>
        <authorList>
            <person name="Kono N."/>
            <person name="Nakamura H."/>
            <person name="Ohtoshi R."/>
            <person name="Tomita M."/>
            <person name="Numata K."/>
            <person name="Arakawa K."/>
        </authorList>
    </citation>
    <scope>NUCLEOTIDE SEQUENCE [LARGE SCALE GENOMIC DNA]</scope>
</reference>